<dbReference type="PIRSF" id="PIRSF004553">
    <property type="entry name" value="CHP00095"/>
    <property type="match status" value="1"/>
</dbReference>
<dbReference type="PANTHER" id="PTHR43542:SF1">
    <property type="entry name" value="METHYLTRANSFERASE"/>
    <property type="match status" value="1"/>
</dbReference>
<protein>
    <submittedName>
        <fullName evidence="3">16S rRNA (Guanine(966)-N(2))-methyltransferase RsmD</fullName>
    </submittedName>
</protein>
<sequence length="191" mass="20779">MRIVGGSLRGRLLTAPTGRDTRPTLDRVREALFNILTHASRWYEDDQNPLYDGLVLDAYAGSGALGLEAISRGAQKAVFFDLDRGALAAIEQNIADLKLGDKTRVQRADATKPPRASEPASMVFLDPPYHKELLGPSITGLANAGWINAETLIIAERDPRDPVPDIDGLEILDSRKYGRCQIDICRLGAAA</sequence>
<dbReference type="InterPro" id="IPR004398">
    <property type="entry name" value="RNA_MeTrfase_RsmD"/>
</dbReference>
<evidence type="ECO:0000313" key="4">
    <source>
        <dbReference type="Proteomes" id="UP000076335"/>
    </source>
</evidence>
<comment type="caution">
    <text evidence="3">The sequence shown here is derived from an EMBL/GenBank/DDBJ whole genome shotgun (WGS) entry which is preliminary data.</text>
</comment>
<dbReference type="GO" id="GO:0008168">
    <property type="term" value="F:methyltransferase activity"/>
    <property type="evidence" value="ECO:0007669"/>
    <property type="project" value="UniProtKB-KW"/>
</dbReference>
<organism evidence="3 4">
    <name type="scientific">Thalassospira lucentensis</name>
    <dbReference type="NCBI Taxonomy" id="168935"/>
    <lineage>
        <taxon>Bacteria</taxon>
        <taxon>Pseudomonadati</taxon>
        <taxon>Pseudomonadota</taxon>
        <taxon>Alphaproteobacteria</taxon>
        <taxon>Rhodospirillales</taxon>
        <taxon>Thalassospiraceae</taxon>
        <taxon>Thalassospira</taxon>
    </lineage>
</organism>
<dbReference type="OrthoDB" id="9803017at2"/>
<evidence type="ECO:0000313" key="3">
    <source>
        <dbReference type="EMBL" id="KZB66372.1"/>
    </source>
</evidence>
<dbReference type="EMBL" id="LPVY01000006">
    <property type="protein sequence ID" value="KZB66372.1"/>
    <property type="molecule type" value="Genomic_DNA"/>
</dbReference>
<proteinExistence type="predicted"/>
<keyword evidence="1 3" id="KW-0489">Methyltransferase</keyword>
<dbReference type="InterPro" id="IPR029063">
    <property type="entry name" value="SAM-dependent_MTases_sf"/>
</dbReference>
<dbReference type="Proteomes" id="UP000076335">
    <property type="component" value="Unassembled WGS sequence"/>
</dbReference>
<dbReference type="PANTHER" id="PTHR43542">
    <property type="entry name" value="METHYLTRANSFERASE"/>
    <property type="match status" value="1"/>
</dbReference>
<dbReference type="GO" id="GO:0031167">
    <property type="term" value="P:rRNA methylation"/>
    <property type="evidence" value="ECO:0007669"/>
    <property type="project" value="InterPro"/>
</dbReference>
<keyword evidence="2 3" id="KW-0808">Transferase</keyword>
<evidence type="ECO:0000256" key="1">
    <source>
        <dbReference type="ARBA" id="ARBA00022603"/>
    </source>
</evidence>
<dbReference type="AlphaFoldDB" id="A0A154L7I5"/>
<dbReference type="RefSeq" id="WP_062950692.1">
    <property type="nucleotide sequence ID" value="NZ_LPVY01000006.1"/>
</dbReference>
<dbReference type="Gene3D" id="3.40.50.150">
    <property type="entry name" value="Vaccinia Virus protein VP39"/>
    <property type="match status" value="1"/>
</dbReference>
<dbReference type="NCBIfam" id="TIGR00095">
    <property type="entry name" value="16S rRNA (guanine(966)-N(2))-methyltransferase RsmD"/>
    <property type="match status" value="1"/>
</dbReference>
<dbReference type="Pfam" id="PF03602">
    <property type="entry name" value="Cons_hypoth95"/>
    <property type="match status" value="1"/>
</dbReference>
<accession>A0A154L7I5</accession>
<dbReference type="SUPFAM" id="SSF53335">
    <property type="entry name" value="S-adenosyl-L-methionine-dependent methyltransferases"/>
    <property type="match status" value="1"/>
</dbReference>
<name>A0A154L7I5_9PROT</name>
<gene>
    <name evidence="3" type="ORF">AUP42_16140</name>
</gene>
<dbReference type="CDD" id="cd02440">
    <property type="entry name" value="AdoMet_MTases"/>
    <property type="match status" value="1"/>
</dbReference>
<reference evidence="3 4" key="1">
    <citation type="submission" date="2015-12" db="EMBL/GenBank/DDBJ databases">
        <title>Genome sequence of Thalassospira lucentensis MCCC 1A02072.</title>
        <authorList>
            <person name="Lu L."/>
            <person name="Lai Q."/>
            <person name="Shao Z."/>
            <person name="Qian P."/>
        </authorList>
    </citation>
    <scope>NUCLEOTIDE SEQUENCE [LARGE SCALE GENOMIC DNA]</scope>
    <source>
        <strain evidence="3 4">MCCC 1A02072</strain>
    </source>
</reference>
<evidence type="ECO:0000256" key="2">
    <source>
        <dbReference type="ARBA" id="ARBA00022679"/>
    </source>
</evidence>